<reference evidence="2" key="1">
    <citation type="journal article" date="2019" name="Int. J. Syst. Evol. Microbiol.">
        <title>The Global Catalogue of Microorganisms (GCM) 10K type strain sequencing project: providing services to taxonomists for standard genome sequencing and annotation.</title>
        <authorList>
            <consortium name="The Broad Institute Genomics Platform"/>
            <consortium name="The Broad Institute Genome Sequencing Center for Infectious Disease"/>
            <person name="Wu L."/>
            <person name="Ma J."/>
        </authorList>
    </citation>
    <scope>NUCLEOTIDE SEQUENCE [LARGE SCALE GENOMIC DNA]</scope>
    <source>
        <strain evidence="2">JCM 31037</strain>
    </source>
</reference>
<evidence type="ECO:0008006" key="3">
    <source>
        <dbReference type="Google" id="ProtNLM"/>
    </source>
</evidence>
<name>A0ABW3Y6S8_9ACTN</name>
<evidence type="ECO:0000313" key="1">
    <source>
        <dbReference type="EMBL" id="MFD1319924.1"/>
    </source>
</evidence>
<proteinExistence type="predicted"/>
<keyword evidence="2" id="KW-1185">Reference proteome</keyword>
<organism evidence="1 2">
    <name type="scientific">Micromonospora sonneratiae</name>
    <dbReference type="NCBI Taxonomy" id="1184706"/>
    <lineage>
        <taxon>Bacteria</taxon>
        <taxon>Bacillati</taxon>
        <taxon>Actinomycetota</taxon>
        <taxon>Actinomycetes</taxon>
        <taxon>Micromonosporales</taxon>
        <taxon>Micromonosporaceae</taxon>
        <taxon>Micromonospora</taxon>
    </lineage>
</organism>
<sequence length="161" mass="18316">MRYVSVTQDEYGNNLDPTAYVKRLPTIAQSLPAGARAFATDPDHYDFFSRRCVKDLLLDRVEFTDNGGEVDLLLGFRHNCWKHEEDLTIRYQGIRSFTLDLPENEPNWRLLREVVLDEILPAPGGCTHEIDCLAGTVLIACRDLEASWAEADCPDRNRSTT</sequence>
<comment type="caution">
    <text evidence="1">The sequence shown here is derived from an EMBL/GenBank/DDBJ whole genome shotgun (WGS) entry which is preliminary data.</text>
</comment>
<accession>A0ABW3Y6S8</accession>
<protein>
    <recommendedName>
        <fullName evidence="3">Immunity protein 50</fullName>
    </recommendedName>
</protein>
<gene>
    <name evidence="1" type="ORF">ACFQ4H_02345</name>
</gene>
<dbReference type="EMBL" id="JBHTMP010000002">
    <property type="protein sequence ID" value="MFD1319924.1"/>
    <property type="molecule type" value="Genomic_DNA"/>
</dbReference>
<evidence type="ECO:0000313" key="2">
    <source>
        <dbReference type="Proteomes" id="UP001597260"/>
    </source>
</evidence>
<dbReference type="Proteomes" id="UP001597260">
    <property type="component" value="Unassembled WGS sequence"/>
</dbReference>